<protein>
    <recommendedName>
        <fullName evidence="3">FAD-binding PCMH-type domain-containing protein</fullName>
    </recommendedName>
</protein>
<comment type="caution">
    <text evidence="4">The sequence shown here is derived from an EMBL/GenBank/DDBJ whole genome shotgun (WGS) entry which is preliminary data.</text>
</comment>
<dbReference type="GO" id="GO:0071949">
    <property type="term" value="F:FAD binding"/>
    <property type="evidence" value="ECO:0007669"/>
    <property type="project" value="InterPro"/>
</dbReference>
<gene>
    <name evidence="4" type="ORF">C0081_11060</name>
</gene>
<dbReference type="SUPFAM" id="SSF56176">
    <property type="entry name" value="FAD-binding/transporter-associated domain-like"/>
    <property type="match status" value="1"/>
</dbReference>
<dbReference type="GO" id="GO:0008720">
    <property type="term" value="F:D-lactate dehydrogenase (NAD+) activity"/>
    <property type="evidence" value="ECO:0007669"/>
    <property type="project" value="TreeGrafter"/>
</dbReference>
<organism evidence="4 5">
    <name type="scientific">Cohaesibacter celericrescens</name>
    <dbReference type="NCBI Taxonomy" id="2067669"/>
    <lineage>
        <taxon>Bacteria</taxon>
        <taxon>Pseudomonadati</taxon>
        <taxon>Pseudomonadota</taxon>
        <taxon>Alphaproteobacteria</taxon>
        <taxon>Hyphomicrobiales</taxon>
        <taxon>Cohaesibacteraceae</taxon>
    </lineage>
</organism>
<evidence type="ECO:0000259" key="3">
    <source>
        <dbReference type="PROSITE" id="PS51387"/>
    </source>
</evidence>
<dbReference type="Pfam" id="PF01565">
    <property type="entry name" value="FAD_binding_4"/>
    <property type="match status" value="1"/>
</dbReference>
<dbReference type="PANTHER" id="PTHR11748:SF118">
    <property type="entry name" value="ALKYLDIHYDROXYACETONEPHOSPHATE SYNTHASE (PRECURSOR)"/>
    <property type="match status" value="1"/>
</dbReference>
<dbReference type="AlphaFoldDB" id="A0A2N5XRJ8"/>
<dbReference type="OrthoDB" id="9811557at2"/>
<evidence type="ECO:0000256" key="2">
    <source>
        <dbReference type="ARBA" id="ARBA00022827"/>
    </source>
</evidence>
<dbReference type="GO" id="GO:1903457">
    <property type="term" value="P:lactate catabolic process"/>
    <property type="evidence" value="ECO:0007669"/>
    <property type="project" value="TreeGrafter"/>
</dbReference>
<sequence>MTTLSDPDVSSRLSQFLASARNNLDGLSIQSGEEIGDEWRIATFPWAAQPLAILRPANADIIAPLLKLAANAQLAVYPVSRGRNWGLGSRLPTEDALVLDLSGLDRILALDMTSGTVRIEPGVTFATLQARLKHEGLAFHLPSFGGPTDASVLANALERGEGSGAYGDRFGRMWDLDVALTTGERLRTGHTRSGSEQSASIHARPAGPLIEGLFSQSNFGIVLSATIELQPTLPYAAAILADIGTGEALDKAVPVLRRLITSGMIAPQSLVLWDGAKRASSLVGRYAPQTNELLSKPNQWGASALIFSPHPDLMRITQQIVESELSSVADEITVQSDRDEKGQRQETILTGFADGGNVMSGYWGKKVRPDIPGNMDLDRCGFVWLCPVVPFDAEAIRTVNSILADTSQSERIFAALGLQAISSRALHCYVSLAWDRDEPEAEKEAMRAHSQITAQLDQSGFSLYRLGLMDLAHLPRPCQSWNEVCDRLKTALDPAGILSPGRT</sequence>
<dbReference type="InterPro" id="IPR016170">
    <property type="entry name" value="Cytok_DH_C_sf"/>
</dbReference>
<dbReference type="InterPro" id="IPR016166">
    <property type="entry name" value="FAD-bd_PCMH"/>
</dbReference>
<dbReference type="PROSITE" id="PS51387">
    <property type="entry name" value="FAD_PCMH"/>
    <property type="match status" value="1"/>
</dbReference>
<dbReference type="Gene3D" id="3.40.462.10">
    <property type="entry name" value="FAD-linked oxidases, C-terminal domain"/>
    <property type="match status" value="1"/>
</dbReference>
<accession>A0A2N5XRJ8</accession>
<dbReference type="InterPro" id="IPR016164">
    <property type="entry name" value="FAD-linked_Oxase-like_C"/>
</dbReference>
<keyword evidence="5" id="KW-1185">Reference proteome</keyword>
<dbReference type="InterPro" id="IPR036318">
    <property type="entry name" value="FAD-bd_PCMH-like_sf"/>
</dbReference>
<dbReference type="SUPFAM" id="SSF55103">
    <property type="entry name" value="FAD-linked oxidases, C-terminal domain"/>
    <property type="match status" value="1"/>
</dbReference>
<evidence type="ECO:0000313" key="5">
    <source>
        <dbReference type="Proteomes" id="UP000234881"/>
    </source>
</evidence>
<dbReference type="RefSeq" id="WP_101533894.1">
    <property type="nucleotide sequence ID" value="NZ_PKUQ01000020.1"/>
</dbReference>
<dbReference type="EMBL" id="PKUQ01000020">
    <property type="protein sequence ID" value="PLW77142.1"/>
    <property type="molecule type" value="Genomic_DNA"/>
</dbReference>
<name>A0A2N5XRJ8_9HYPH</name>
<dbReference type="Gene3D" id="3.30.465.10">
    <property type="match status" value="1"/>
</dbReference>
<evidence type="ECO:0000313" key="4">
    <source>
        <dbReference type="EMBL" id="PLW77142.1"/>
    </source>
</evidence>
<dbReference type="GO" id="GO:0004458">
    <property type="term" value="F:D-lactate dehydrogenase (cytochrome) activity"/>
    <property type="evidence" value="ECO:0007669"/>
    <property type="project" value="TreeGrafter"/>
</dbReference>
<dbReference type="Proteomes" id="UP000234881">
    <property type="component" value="Unassembled WGS sequence"/>
</dbReference>
<dbReference type="InterPro" id="IPR006094">
    <property type="entry name" value="Oxid_FAD_bind_N"/>
</dbReference>
<proteinExistence type="predicted"/>
<reference evidence="4 5" key="1">
    <citation type="submission" date="2018-01" db="EMBL/GenBank/DDBJ databases">
        <title>The draft genome sequence of Cohaesibacter sp. H1304.</title>
        <authorList>
            <person name="Wang N.-N."/>
            <person name="Du Z.-J."/>
        </authorList>
    </citation>
    <scope>NUCLEOTIDE SEQUENCE [LARGE SCALE GENOMIC DNA]</scope>
    <source>
        <strain evidence="4 5">H1304</strain>
    </source>
</reference>
<dbReference type="InterPro" id="IPR016167">
    <property type="entry name" value="FAD-bd_PCMH_sub1"/>
</dbReference>
<feature type="domain" description="FAD-binding PCMH-type" evidence="3">
    <location>
        <begin position="46"/>
        <end position="232"/>
    </location>
</feature>
<dbReference type="Gene3D" id="3.30.43.10">
    <property type="entry name" value="Uridine Diphospho-n-acetylenolpyruvylglucosamine Reductase, domain 2"/>
    <property type="match status" value="1"/>
</dbReference>
<dbReference type="PANTHER" id="PTHR11748">
    <property type="entry name" value="D-LACTATE DEHYDROGENASE"/>
    <property type="match status" value="1"/>
</dbReference>
<dbReference type="InterPro" id="IPR016169">
    <property type="entry name" value="FAD-bd_PCMH_sub2"/>
</dbReference>
<keyword evidence="2" id="KW-0274">FAD</keyword>
<keyword evidence="1" id="KW-0285">Flavoprotein</keyword>
<evidence type="ECO:0000256" key="1">
    <source>
        <dbReference type="ARBA" id="ARBA00022630"/>
    </source>
</evidence>